<dbReference type="InterPro" id="IPR005148">
    <property type="entry name" value="Arg-tRNA-synth_N"/>
</dbReference>
<reference evidence="13" key="1">
    <citation type="submission" date="2021-05" db="EMBL/GenBank/DDBJ databases">
        <title>The genome of the haptophyte Pavlova lutheri (Diacronema luteri, Pavlovales) - a model for lipid biosynthesis in eukaryotic algae.</title>
        <authorList>
            <person name="Hulatt C.J."/>
            <person name="Posewitz M.C."/>
        </authorList>
    </citation>
    <scope>NUCLEOTIDE SEQUENCE</scope>
    <source>
        <strain evidence="13">NIVA-4/92</strain>
    </source>
</reference>
<dbReference type="InterPro" id="IPR001278">
    <property type="entry name" value="Arg-tRNA-ligase"/>
</dbReference>
<comment type="catalytic activity">
    <reaction evidence="9">
        <text>tRNA(Arg) + L-arginine + ATP = L-arginyl-tRNA(Arg) + AMP + diphosphate</text>
        <dbReference type="Rhea" id="RHEA:20301"/>
        <dbReference type="Rhea" id="RHEA-COMP:9658"/>
        <dbReference type="Rhea" id="RHEA-COMP:9673"/>
        <dbReference type="ChEBI" id="CHEBI:30616"/>
        <dbReference type="ChEBI" id="CHEBI:32682"/>
        <dbReference type="ChEBI" id="CHEBI:33019"/>
        <dbReference type="ChEBI" id="CHEBI:78442"/>
        <dbReference type="ChEBI" id="CHEBI:78513"/>
        <dbReference type="ChEBI" id="CHEBI:456215"/>
        <dbReference type="EC" id="6.1.1.19"/>
    </reaction>
</comment>
<dbReference type="SUPFAM" id="SSF47323">
    <property type="entry name" value="Anticodon-binding domain of a subclass of class I aminoacyl-tRNA synthetases"/>
    <property type="match status" value="1"/>
</dbReference>
<dbReference type="Proteomes" id="UP000751190">
    <property type="component" value="Unassembled WGS sequence"/>
</dbReference>
<organism evidence="13 14">
    <name type="scientific">Diacronema lutheri</name>
    <name type="common">Unicellular marine alga</name>
    <name type="synonym">Monochrysis lutheri</name>
    <dbReference type="NCBI Taxonomy" id="2081491"/>
    <lineage>
        <taxon>Eukaryota</taxon>
        <taxon>Haptista</taxon>
        <taxon>Haptophyta</taxon>
        <taxon>Pavlovophyceae</taxon>
        <taxon>Pavlovales</taxon>
        <taxon>Pavlovaceae</taxon>
        <taxon>Diacronema</taxon>
    </lineage>
</organism>
<dbReference type="GO" id="GO:0006420">
    <property type="term" value="P:arginyl-tRNA aminoacylation"/>
    <property type="evidence" value="ECO:0007669"/>
    <property type="project" value="InterPro"/>
</dbReference>
<dbReference type="SUPFAM" id="SSF55190">
    <property type="entry name" value="Arginyl-tRNA synthetase (ArgRS), N-terminal 'additional' domain"/>
    <property type="match status" value="1"/>
</dbReference>
<proteinExistence type="inferred from homology"/>
<dbReference type="EC" id="6.1.1.19" evidence="2"/>
<evidence type="ECO:0000256" key="5">
    <source>
        <dbReference type="ARBA" id="ARBA00022840"/>
    </source>
</evidence>
<keyword evidence="3 10" id="KW-0436">Ligase</keyword>
<dbReference type="NCBIfam" id="TIGR00456">
    <property type="entry name" value="argS"/>
    <property type="match status" value="1"/>
</dbReference>
<dbReference type="InterPro" id="IPR014729">
    <property type="entry name" value="Rossmann-like_a/b/a_fold"/>
</dbReference>
<evidence type="ECO:0000256" key="9">
    <source>
        <dbReference type="ARBA" id="ARBA00049339"/>
    </source>
</evidence>
<dbReference type="PANTHER" id="PTHR11956">
    <property type="entry name" value="ARGINYL-TRNA SYNTHETASE"/>
    <property type="match status" value="1"/>
</dbReference>
<gene>
    <name evidence="13" type="ORF">KFE25_003405</name>
</gene>
<dbReference type="InterPro" id="IPR009080">
    <property type="entry name" value="tRNAsynth_Ia_anticodon-bd"/>
</dbReference>
<feature type="domain" description="DALR anticodon binding" evidence="11">
    <location>
        <begin position="575"/>
        <end position="691"/>
    </location>
</feature>
<dbReference type="Gene3D" id="3.40.50.620">
    <property type="entry name" value="HUPs"/>
    <property type="match status" value="1"/>
</dbReference>
<dbReference type="Pfam" id="PF03485">
    <property type="entry name" value="Arg_tRNA_synt_N"/>
    <property type="match status" value="1"/>
</dbReference>
<dbReference type="SMART" id="SM01016">
    <property type="entry name" value="Arg_tRNA_synt_N"/>
    <property type="match status" value="1"/>
</dbReference>
<evidence type="ECO:0000313" key="14">
    <source>
        <dbReference type="Proteomes" id="UP000751190"/>
    </source>
</evidence>
<evidence type="ECO:0000313" key="13">
    <source>
        <dbReference type="EMBL" id="KAG8464342.1"/>
    </source>
</evidence>
<comment type="caution">
    <text evidence="13">The sequence shown here is derived from an EMBL/GenBank/DDBJ whole genome shotgun (WGS) entry which is preliminary data.</text>
</comment>
<keyword evidence="7 10" id="KW-0030">Aminoacyl-tRNA synthetase</keyword>
<keyword evidence="14" id="KW-1185">Reference proteome</keyword>
<sequence>MAPVREEVAAYVEKHNLEPRLSAMLSELVQARPDNVASWMSGYLAAAGSADGAGRAPGAPPAAPSADAAKLEPQRSLMKQVVEVCARAQQTAFAHVTLSGHFVTEATKPEFGQYQNNAALSLFGRLKGTPSAPSSPRAVALALADAMRAAADELCAGLIDKLEVAGAGFINIWIARTWIEARVLDAAIVGMRPPAVVACRALVDFSSPNVAKEMHVGHLRSTIIGDTICRVLEFTGHETMRVNHVGDWGTQFGMLIAHMRREHPDFLSAPPPISDLQQFYKAAKVRFDEDASFKAEAHKNVVALQAGDPDCHKAWTLICEASREEFSKVYRRLGIELDEVGESFYNPFIPAVVSTLERYGQVVTEGGAKVIFPPQSKHAIPLIVVKSDGGFNYDSTDLAAVWYRLCELKAEWVIYVVDAGQGSHFDLVFDAAANAGWTAEGTRLQHVQFGLVCGEDGKRFRTRSGEVVRLVDLLDEAKARMLATFKERQAAAQSGGAVVSDLAAAGAASADGDEGEGGSFAFGAPHMADEEMERAAEALGYAAVKYMDLKSNRTSNYIFNYERMLATNGNTAVYLLYAHARLCSIIDKSGADMAALKAARTPIVLEHPAEQAVGLAVAQFAEKVEDVLRELQPHVLCEYLYDTCVKLNVFVRECRVINVPETPSRLMLCAAGIATMRKCFDLLGMAWLERI</sequence>
<dbReference type="GO" id="GO:0004814">
    <property type="term" value="F:arginine-tRNA ligase activity"/>
    <property type="evidence" value="ECO:0007669"/>
    <property type="project" value="UniProtKB-EC"/>
</dbReference>
<dbReference type="InterPro" id="IPR001412">
    <property type="entry name" value="aa-tRNA-synth_I_CS"/>
</dbReference>
<protein>
    <recommendedName>
        <fullName evidence="2">arginine--tRNA ligase</fullName>
        <ecNumber evidence="2">6.1.1.19</ecNumber>
    </recommendedName>
    <alternativeName>
        <fullName evidence="8">Arginyl-tRNA synthetase</fullName>
    </alternativeName>
</protein>
<dbReference type="InterPro" id="IPR035684">
    <property type="entry name" value="ArgRS_core"/>
</dbReference>
<evidence type="ECO:0000256" key="4">
    <source>
        <dbReference type="ARBA" id="ARBA00022741"/>
    </source>
</evidence>
<dbReference type="SUPFAM" id="SSF52374">
    <property type="entry name" value="Nucleotidylyl transferase"/>
    <property type="match status" value="1"/>
</dbReference>
<name>A0A8J5XMA7_DIALT</name>
<dbReference type="EMBL" id="JAGTXO010000013">
    <property type="protein sequence ID" value="KAG8464342.1"/>
    <property type="molecule type" value="Genomic_DNA"/>
</dbReference>
<evidence type="ECO:0000256" key="3">
    <source>
        <dbReference type="ARBA" id="ARBA00022598"/>
    </source>
</evidence>
<accession>A0A8J5XMA7</accession>
<evidence type="ECO:0000256" key="8">
    <source>
        <dbReference type="ARBA" id="ARBA00033033"/>
    </source>
</evidence>
<evidence type="ECO:0000256" key="2">
    <source>
        <dbReference type="ARBA" id="ARBA00012837"/>
    </source>
</evidence>
<dbReference type="CDD" id="cd00671">
    <property type="entry name" value="ArgRS_core"/>
    <property type="match status" value="1"/>
</dbReference>
<dbReference type="PRINTS" id="PR01038">
    <property type="entry name" value="TRNASYNTHARG"/>
</dbReference>
<dbReference type="HAMAP" id="MF_00123">
    <property type="entry name" value="Arg_tRNA_synth"/>
    <property type="match status" value="1"/>
</dbReference>
<dbReference type="OrthoDB" id="68056at2759"/>
<evidence type="ECO:0000256" key="6">
    <source>
        <dbReference type="ARBA" id="ARBA00022917"/>
    </source>
</evidence>
<dbReference type="FunFam" id="1.10.730.10:FF:000006">
    <property type="entry name" value="Arginyl-tRNA synthetase 2, mitochondrial"/>
    <property type="match status" value="1"/>
</dbReference>
<evidence type="ECO:0000259" key="12">
    <source>
        <dbReference type="SMART" id="SM01016"/>
    </source>
</evidence>
<keyword evidence="6 10" id="KW-0648">Protein biosynthesis</keyword>
<evidence type="ECO:0000256" key="1">
    <source>
        <dbReference type="ARBA" id="ARBA00005594"/>
    </source>
</evidence>
<dbReference type="Pfam" id="PF00750">
    <property type="entry name" value="tRNA-synt_1d"/>
    <property type="match status" value="2"/>
</dbReference>
<evidence type="ECO:0000259" key="11">
    <source>
        <dbReference type="SMART" id="SM00836"/>
    </source>
</evidence>
<dbReference type="Gene3D" id="3.30.1360.70">
    <property type="entry name" value="Arginyl tRNA synthetase N-terminal domain"/>
    <property type="match status" value="1"/>
</dbReference>
<feature type="domain" description="Arginyl tRNA synthetase N-terminal" evidence="12">
    <location>
        <begin position="79"/>
        <end position="174"/>
    </location>
</feature>
<dbReference type="Pfam" id="PF05746">
    <property type="entry name" value="DALR_1"/>
    <property type="match status" value="1"/>
</dbReference>
<dbReference type="GO" id="GO:0005524">
    <property type="term" value="F:ATP binding"/>
    <property type="evidence" value="ECO:0007669"/>
    <property type="project" value="UniProtKB-KW"/>
</dbReference>
<dbReference type="PANTHER" id="PTHR11956:SF5">
    <property type="entry name" value="ARGININE--TRNA LIGASE, CYTOPLASMIC"/>
    <property type="match status" value="1"/>
</dbReference>
<evidence type="ECO:0000256" key="7">
    <source>
        <dbReference type="ARBA" id="ARBA00023146"/>
    </source>
</evidence>
<dbReference type="AlphaFoldDB" id="A0A8J5XMA7"/>
<dbReference type="CDD" id="cd22961">
    <property type="entry name" value="DD_TEX55-like"/>
    <property type="match status" value="1"/>
</dbReference>
<dbReference type="OMA" id="WLPEQNG"/>
<dbReference type="Gene3D" id="1.10.730.10">
    <property type="entry name" value="Isoleucyl-tRNA Synthetase, Domain 1"/>
    <property type="match status" value="1"/>
</dbReference>
<dbReference type="PROSITE" id="PS00178">
    <property type="entry name" value="AA_TRNA_LIGASE_I"/>
    <property type="match status" value="1"/>
</dbReference>
<keyword evidence="4 10" id="KW-0547">Nucleotide-binding</keyword>
<dbReference type="GO" id="GO:0005737">
    <property type="term" value="C:cytoplasm"/>
    <property type="evidence" value="ECO:0007669"/>
    <property type="project" value="InterPro"/>
</dbReference>
<comment type="similarity">
    <text evidence="1 10">Belongs to the class-I aminoacyl-tRNA synthetase family.</text>
</comment>
<dbReference type="SMART" id="SM00836">
    <property type="entry name" value="DALR_1"/>
    <property type="match status" value="1"/>
</dbReference>
<dbReference type="InterPro" id="IPR008909">
    <property type="entry name" value="DALR_anticod-bd"/>
</dbReference>
<dbReference type="InterPro" id="IPR036695">
    <property type="entry name" value="Arg-tRNA-synth_N_sf"/>
</dbReference>
<evidence type="ECO:0000256" key="10">
    <source>
        <dbReference type="RuleBase" id="RU363038"/>
    </source>
</evidence>
<keyword evidence="5 10" id="KW-0067">ATP-binding</keyword>